<dbReference type="Pfam" id="PF22567">
    <property type="entry name" value="UBA_9"/>
    <property type="match status" value="1"/>
</dbReference>
<feature type="compositionally biased region" description="Low complexity" evidence="1">
    <location>
        <begin position="88"/>
        <end position="100"/>
    </location>
</feature>
<dbReference type="InterPro" id="IPR015940">
    <property type="entry name" value="UBA"/>
</dbReference>
<evidence type="ECO:0000313" key="5">
    <source>
        <dbReference type="Proteomes" id="UP001044222"/>
    </source>
</evidence>
<dbReference type="SUPFAM" id="SSF46934">
    <property type="entry name" value="UBA-like"/>
    <property type="match status" value="1"/>
</dbReference>
<sequence length="342" mass="35871">MAARKSGSDFQNTGPLSYLEEVPFKLNDKFRCPAKVGLPIGFCLQDCGALLAEVQYDFSLERRSVRWGEELADARAAQERARLRAEAALAEQEAQETAAASQDSDGRAEGHTPTSRTCSSGPQPGPAGLRHNAILTPAGPQPGARAPPQPPPPPRRASTWRTSSARRTLRQAGAQDPGRQGGAEEHPAARPLPQTQRAGGSSGPGRARARGGGLGQNDRPCNIRSLTFPKLSDPGDPAPPRSLPNGGPLSSAGVKNDVGRSQDPHNGTPKEPGFVPAAGVVSPPGGGPGQCGALFSLSPSERQCVETIVGMGYSYEGVMKAMQRQGQNVEQVLDYLFVHAAV</sequence>
<evidence type="ECO:0000256" key="1">
    <source>
        <dbReference type="SAM" id="MobiDB-lite"/>
    </source>
</evidence>
<dbReference type="PANTHER" id="PTHR15960">
    <property type="entry name" value="LD44032P"/>
    <property type="match status" value="1"/>
</dbReference>
<evidence type="ECO:0000259" key="2">
    <source>
        <dbReference type="PROSITE" id="PS50030"/>
    </source>
</evidence>
<keyword evidence="5" id="KW-1185">Reference proteome</keyword>
<proteinExistence type="predicted"/>
<feature type="compositionally biased region" description="Pro residues" evidence="1">
    <location>
        <begin position="145"/>
        <end position="155"/>
    </location>
</feature>
<dbReference type="GO" id="GO:0043162">
    <property type="term" value="P:ubiquitin-dependent protein catabolic process via the multivesicular body sorting pathway"/>
    <property type="evidence" value="ECO:0007669"/>
    <property type="project" value="InterPro"/>
</dbReference>
<accession>A0A9D3LQE4</accession>
<dbReference type="GO" id="GO:0043130">
    <property type="term" value="F:ubiquitin binding"/>
    <property type="evidence" value="ECO:0007669"/>
    <property type="project" value="InterPro"/>
</dbReference>
<dbReference type="AlphaFoldDB" id="A0A9D3LQE4"/>
<feature type="domain" description="UBA" evidence="2">
    <location>
        <begin position="298"/>
        <end position="339"/>
    </location>
</feature>
<dbReference type="PROSITE" id="PS51497">
    <property type="entry name" value="UMA"/>
    <property type="match status" value="1"/>
</dbReference>
<name>A0A9D3LQE4_ANGAN</name>
<feature type="compositionally biased region" description="Low complexity" evidence="1">
    <location>
        <begin position="272"/>
        <end position="283"/>
    </location>
</feature>
<gene>
    <name evidence="4" type="ORF">ANANG_G00267530</name>
</gene>
<dbReference type="Gene3D" id="1.10.8.10">
    <property type="entry name" value="DNA helicase RuvA subunit, C-terminal domain"/>
    <property type="match status" value="1"/>
</dbReference>
<organism evidence="4 5">
    <name type="scientific">Anguilla anguilla</name>
    <name type="common">European freshwater eel</name>
    <name type="synonym">Muraena anguilla</name>
    <dbReference type="NCBI Taxonomy" id="7936"/>
    <lineage>
        <taxon>Eukaryota</taxon>
        <taxon>Metazoa</taxon>
        <taxon>Chordata</taxon>
        <taxon>Craniata</taxon>
        <taxon>Vertebrata</taxon>
        <taxon>Euteleostomi</taxon>
        <taxon>Actinopterygii</taxon>
        <taxon>Neopterygii</taxon>
        <taxon>Teleostei</taxon>
        <taxon>Anguilliformes</taxon>
        <taxon>Anguillidae</taxon>
        <taxon>Anguilla</taxon>
    </lineage>
</organism>
<dbReference type="Proteomes" id="UP001044222">
    <property type="component" value="Chromosome 15"/>
</dbReference>
<feature type="domain" description="UMA" evidence="3">
    <location>
        <begin position="19"/>
        <end position="65"/>
    </location>
</feature>
<dbReference type="GO" id="GO:0000813">
    <property type="term" value="C:ESCRT I complex"/>
    <property type="evidence" value="ECO:0007669"/>
    <property type="project" value="InterPro"/>
</dbReference>
<evidence type="ECO:0000259" key="3">
    <source>
        <dbReference type="PROSITE" id="PS51497"/>
    </source>
</evidence>
<dbReference type="PANTHER" id="PTHR15960:SF2">
    <property type="entry name" value="UBIQUITIN-ASSOCIATED PROTEIN 1"/>
    <property type="match status" value="1"/>
</dbReference>
<dbReference type="CDD" id="cd14315">
    <property type="entry name" value="UBA1_UBAP1"/>
    <property type="match status" value="1"/>
</dbReference>
<protein>
    <recommendedName>
        <fullName evidence="6">UBA domain-containing protein</fullName>
    </recommendedName>
</protein>
<evidence type="ECO:0008006" key="6">
    <source>
        <dbReference type="Google" id="ProtNLM"/>
    </source>
</evidence>
<reference evidence="4" key="1">
    <citation type="submission" date="2021-01" db="EMBL/GenBank/DDBJ databases">
        <title>A chromosome-scale assembly of European eel, Anguilla anguilla.</title>
        <authorList>
            <person name="Henkel C."/>
            <person name="Jong-Raadsen S.A."/>
            <person name="Dufour S."/>
            <person name="Weltzien F.-A."/>
            <person name="Palstra A.P."/>
            <person name="Pelster B."/>
            <person name="Spaink H.P."/>
            <person name="Van Den Thillart G.E."/>
            <person name="Jansen H."/>
            <person name="Zahm M."/>
            <person name="Klopp C."/>
            <person name="Cedric C."/>
            <person name="Louis A."/>
            <person name="Berthelot C."/>
            <person name="Parey E."/>
            <person name="Roest Crollius H."/>
            <person name="Montfort J."/>
            <person name="Robinson-Rechavi M."/>
            <person name="Bucao C."/>
            <person name="Bouchez O."/>
            <person name="Gislard M."/>
            <person name="Lluch J."/>
            <person name="Milhes M."/>
            <person name="Lampietro C."/>
            <person name="Lopez Roques C."/>
            <person name="Donnadieu C."/>
            <person name="Braasch I."/>
            <person name="Desvignes T."/>
            <person name="Postlethwait J."/>
            <person name="Bobe J."/>
            <person name="Guiguen Y."/>
            <person name="Dirks R."/>
        </authorList>
    </citation>
    <scope>NUCLEOTIDE SEQUENCE</scope>
    <source>
        <strain evidence="4">Tag_6206</strain>
        <tissue evidence="4">Liver</tissue>
    </source>
</reference>
<dbReference type="EMBL" id="JAFIRN010000015">
    <property type="protein sequence ID" value="KAG5835006.1"/>
    <property type="molecule type" value="Genomic_DNA"/>
</dbReference>
<evidence type="ECO:0000313" key="4">
    <source>
        <dbReference type="EMBL" id="KAG5835006.1"/>
    </source>
</evidence>
<dbReference type="InterPro" id="IPR023340">
    <property type="entry name" value="UMA"/>
</dbReference>
<dbReference type="InterPro" id="IPR009060">
    <property type="entry name" value="UBA-like_sf"/>
</dbReference>
<feature type="compositionally biased region" description="Polar residues" evidence="1">
    <location>
        <begin position="112"/>
        <end position="122"/>
    </location>
</feature>
<dbReference type="PROSITE" id="PS50030">
    <property type="entry name" value="UBA"/>
    <property type="match status" value="1"/>
</dbReference>
<dbReference type="InterPro" id="IPR038870">
    <property type="entry name" value="UBAP1"/>
</dbReference>
<comment type="caution">
    <text evidence="4">The sequence shown here is derived from an EMBL/GenBank/DDBJ whole genome shotgun (WGS) entry which is preliminary data.</text>
</comment>
<feature type="region of interest" description="Disordered" evidence="1">
    <location>
        <begin position="88"/>
        <end position="283"/>
    </location>
</feature>